<feature type="non-terminal residue" evidence="1">
    <location>
        <position position="130"/>
    </location>
</feature>
<proteinExistence type="predicted"/>
<evidence type="ECO:0000313" key="2">
    <source>
        <dbReference type="Proteomes" id="UP000076858"/>
    </source>
</evidence>
<comment type="caution">
    <text evidence="1">The sequence shown here is derived from an EMBL/GenBank/DDBJ whole genome shotgun (WGS) entry which is preliminary data.</text>
</comment>
<name>A0A164FGN0_9CRUS</name>
<reference evidence="1 2" key="1">
    <citation type="submission" date="2016-03" db="EMBL/GenBank/DDBJ databases">
        <title>EvidentialGene: Evidence-directed Construction of Genes on Genomes.</title>
        <authorList>
            <person name="Gilbert D.G."/>
            <person name="Choi J.-H."/>
            <person name="Mockaitis K."/>
            <person name="Colbourne J."/>
            <person name="Pfrender M."/>
        </authorList>
    </citation>
    <scope>NUCLEOTIDE SEQUENCE [LARGE SCALE GENOMIC DNA]</scope>
    <source>
        <strain evidence="1 2">Xinb3</strain>
        <tissue evidence="1">Complete organism</tissue>
    </source>
</reference>
<accession>A0A164FGN0</accession>
<organism evidence="1 2">
    <name type="scientific">Daphnia magna</name>
    <dbReference type="NCBI Taxonomy" id="35525"/>
    <lineage>
        <taxon>Eukaryota</taxon>
        <taxon>Metazoa</taxon>
        <taxon>Ecdysozoa</taxon>
        <taxon>Arthropoda</taxon>
        <taxon>Crustacea</taxon>
        <taxon>Branchiopoda</taxon>
        <taxon>Diplostraca</taxon>
        <taxon>Cladocera</taxon>
        <taxon>Anomopoda</taxon>
        <taxon>Daphniidae</taxon>
        <taxon>Daphnia</taxon>
    </lineage>
</organism>
<gene>
    <name evidence="1" type="ORF">APZ42_007148</name>
</gene>
<keyword evidence="2" id="KW-1185">Reference proteome</keyword>
<protein>
    <submittedName>
        <fullName evidence="1">Uncharacterized protein</fullName>
    </submittedName>
</protein>
<sequence>TDHTIRREKVGKYYKYLVESKCIACELNDPNTIPSQTSFPNQKNVDDDSRRNRRAIIQRIADDYAIEASLEKTLVDVFDKALSEEEIEKELEKHIFIPSSRKAFWKKLVEAGALKIPKIGIEMECVIMSD</sequence>
<feature type="non-terminal residue" evidence="1">
    <location>
        <position position="1"/>
    </location>
</feature>
<dbReference type="AlphaFoldDB" id="A0A164FGN0"/>
<dbReference type="EMBL" id="LRGB01020136">
    <property type="protein sequence ID" value="KZR97783.1"/>
    <property type="molecule type" value="Genomic_DNA"/>
</dbReference>
<dbReference type="Proteomes" id="UP000076858">
    <property type="component" value="Unassembled WGS sequence"/>
</dbReference>
<evidence type="ECO:0000313" key="1">
    <source>
        <dbReference type="EMBL" id="KZR97783.1"/>
    </source>
</evidence>